<feature type="active site" description="Proton acceptor" evidence="5">
    <location>
        <position position="211"/>
    </location>
</feature>
<evidence type="ECO:0000256" key="6">
    <source>
        <dbReference type="PIRSR" id="PIRSR000114-2"/>
    </source>
</evidence>
<dbReference type="InterPro" id="IPR006168">
    <property type="entry name" value="G3P_DH_NAD-dep"/>
</dbReference>
<feature type="binding site" evidence="6">
    <location>
        <begin position="275"/>
        <end position="276"/>
    </location>
    <ligand>
        <name>substrate</name>
    </ligand>
</feature>
<evidence type="ECO:0000313" key="14">
    <source>
        <dbReference type="WBParaSite" id="EN70_1964"/>
    </source>
</evidence>
<gene>
    <name evidence="12 14" type="ORF">LOAG_00716</name>
</gene>
<reference evidence="14" key="2">
    <citation type="submission" date="2016-11" db="UniProtKB">
        <authorList>
            <consortium name="WormBaseParasite"/>
        </authorList>
    </citation>
    <scope>IDENTIFICATION</scope>
</reference>
<dbReference type="EMBL" id="JH712071">
    <property type="protein sequence ID" value="EFO27767.1"/>
    <property type="molecule type" value="Genomic_DNA"/>
</dbReference>
<keyword evidence="13" id="KW-1185">Reference proteome</keyword>
<evidence type="ECO:0000313" key="13">
    <source>
        <dbReference type="Proteomes" id="UP000095285"/>
    </source>
</evidence>
<dbReference type="Pfam" id="PF07479">
    <property type="entry name" value="NAD_Gly3P_dh_C"/>
    <property type="match status" value="1"/>
</dbReference>
<dbReference type="GO" id="GO:0005975">
    <property type="term" value="P:carbohydrate metabolic process"/>
    <property type="evidence" value="ECO:0007669"/>
    <property type="project" value="InterPro"/>
</dbReference>
<comment type="similarity">
    <text evidence="1 8">Belongs to the NAD-dependent glycerol-3-phosphate dehydrogenase family.</text>
</comment>
<dbReference type="InParanoid" id="A0A1I7VFF2"/>
<dbReference type="InterPro" id="IPR013328">
    <property type="entry name" value="6PGD_dom2"/>
</dbReference>
<evidence type="ECO:0000259" key="10">
    <source>
        <dbReference type="Pfam" id="PF01210"/>
    </source>
</evidence>
<dbReference type="Gene3D" id="3.40.50.720">
    <property type="entry name" value="NAD(P)-binding Rossmann-like Domain"/>
    <property type="match status" value="1"/>
</dbReference>
<dbReference type="GO" id="GO:0042803">
    <property type="term" value="F:protein homodimerization activity"/>
    <property type="evidence" value="ECO:0007669"/>
    <property type="project" value="InterPro"/>
</dbReference>
<dbReference type="Proteomes" id="UP000095285">
    <property type="component" value="Unassembled WGS sequence"/>
</dbReference>
<dbReference type="InterPro" id="IPR008927">
    <property type="entry name" value="6-PGluconate_DH-like_C_sf"/>
</dbReference>
<dbReference type="KEGG" id="loa:LOAG_00716"/>
<dbReference type="FunFam" id="3.40.50.720:FF:000672">
    <property type="entry name" value="Glycerol-3-phosphate dehydrogenase [NAD(+)]"/>
    <property type="match status" value="1"/>
</dbReference>
<dbReference type="PANTHER" id="PTHR11728:SF8">
    <property type="entry name" value="GLYCEROL-3-PHOSPHATE DEHYDROGENASE [NAD(+)]-RELATED"/>
    <property type="match status" value="1"/>
</dbReference>
<dbReference type="EC" id="1.1.1.8" evidence="9"/>
<dbReference type="OMA" id="ENEVKMW"/>
<keyword evidence="3 7" id="KW-0520">NAD</keyword>
<dbReference type="WBParaSite" id="EN70_1964">
    <property type="protein sequence ID" value="EN70_1964"/>
    <property type="gene ID" value="EN70_1964"/>
</dbReference>
<dbReference type="eggNOG" id="KOG2711">
    <property type="taxonomic scope" value="Eukaryota"/>
</dbReference>
<evidence type="ECO:0000256" key="2">
    <source>
        <dbReference type="ARBA" id="ARBA00023002"/>
    </source>
</evidence>
<evidence type="ECO:0000256" key="5">
    <source>
        <dbReference type="PIRSR" id="PIRSR000114-1"/>
    </source>
</evidence>
<dbReference type="InterPro" id="IPR006109">
    <property type="entry name" value="G3P_DH_NAD-dep_C"/>
</dbReference>
<evidence type="ECO:0000256" key="4">
    <source>
        <dbReference type="ARBA" id="ARBA00048683"/>
    </source>
</evidence>
<dbReference type="Pfam" id="PF01210">
    <property type="entry name" value="NAD_Gly3P_dh_N"/>
    <property type="match status" value="1"/>
</dbReference>
<feature type="domain" description="Glycerol-3-phosphate dehydrogenase NAD-dependent C-terminal" evidence="11">
    <location>
        <begin position="200"/>
        <end position="345"/>
    </location>
</feature>
<dbReference type="PANTHER" id="PTHR11728">
    <property type="entry name" value="GLYCEROL-3-PHOSPHATE DEHYDROGENASE"/>
    <property type="match status" value="1"/>
</dbReference>
<evidence type="ECO:0000259" key="11">
    <source>
        <dbReference type="Pfam" id="PF07479"/>
    </source>
</evidence>
<dbReference type="FunFam" id="1.10.1040.10:FF:000004">
    <property type="entry name" value="Glycerol-3-phosphate dehydrogenase [NAD(+)]"/>
    <property type="match status" value="1"/>
</dbReference>
<dbReference type="NCBIfam" id="TIGR03376">
    <property type="entry name" value="glycerol3P_DH"/>
    <property type="match status" value="1"/>
</dbReference>
<evidence type="ECO:0000256" key="9">
    <source>
        <dbReference type="RuleBase" id="RU361243"/>
    </source>
</evidence>
<dbReference type="GeneID" id="9938083"/>
<proteinExistence type="inferred from homology"/>
<organism evidence="13 14">
    <name type="scientific">Loa loa</name>
    <name type="common">Eye worm</name>
    <name type="synonym">Filaria loa</name>
    <dbReference type="NCBI Taxonomy" id="7209"/>
    <lineage>
        <taxon>Eukaryota</taxon>
        <taxon>Metazoa</taxon>
        <taxon>Ecdysozoa</taxon>
        <taxon>Nematoda</taxon>
        <taxon>Chromadorea</taxon>
        <taxon>Rhabditida</taxon>
        <taxon>Spirurina</taxon>
        <taxon>Spiruromorpha</taxon>
        <taxon>Filarioidea</taxon>
        <taxon>Onchocercidae</taxon>
        <taxon>Loa</taxon>
    </lineage>
</organism>
<dbReference type="InterPro" id="IPR017751">
    <property type="entry name" value="G3P_DH_NAD-dep_euk"/>
</dbReference>
<dbReference type="Gene3D" id="1.10.1040.10">
    <property type="entry name" value="N-(1-d-carboxylethyl)-l-norvaline Dehydrogenase, domain 2"/>
    <property type="match status" value="1"/>
</dbReference>
<dbReference type="CTD" id="9938083"/>
<evidence type="ECO:0000256" key="7">
    <source>
        <dbReference type="PIRSR" id="PIRSR000114-3"/>
    </source>
</evidence>
<evidence type="ECO:0000256" key="1">
    <source>
        <dbReference type="ARBA" id="ARBA00011009"/>
    </source>
</evidence>
<feature type="binding site" evidence="7">
    <location>
        <position position="275"/>
    </location>
    <ligand>
        <name>NAD(+)</name>
        <dbReference type="ChEBI" id="CHEBI:57540"/>
    </ligand>
</feature>
<accession>A0A1I7VFF2</accession>
<dbReference type="GO" id="GO:0141152">
    <property type="term" value="F:glycerol-3-phosphate dehydrogenase (NAD+) activity"/>
    <property type="evidence" value="ECO:0007669"/>
    <property type="project" value="UniProtKB-UniRule"/>
</dbReference>
<evidence type="ECO:0000313" key="12">
    <source>
        <dbReference type="EMBL" id="EFO27767.1"/>
    </source>
</evidence>
<feature type="binding site" evidence="7">
    <location>
        <begin position="13"/>
        <end position="18"/>
    </location>
    <ligand>
        <name>NAD(+)</name>
        <dbReference type="ChEBI" id="CHEBI:57540"/>
    </ligand>
</feature>
<evidence type="ECO:0000256" key="3">
    <source>
        <dbReference type="ARBA" id="ARBA00023027"/>
    </source>
</evidence>
<dbReference type="GO" id="GO:0005829">
    <property type="term" value="C:cytosol"/>
    <property type="evidence" value="ECO:0007669"/>
    <property type="project" value="TreeGrafter"/>
</dbReference>
<dbReference type="GO" id="GO:0051287">
    <property type="term" value="F:NAD binding"/>
    <property type="evidence" value="ECO:0007669"/>
    <property type="project" value="UniProtKB-UniRule"/>
</dbReference>
<dbReference type="InterPro" id="IPR036291">
    <property type="entry name" value="NAD(P)-bd_dom_sf"/>
</dbReference>
<dbReference type="SUPFAM" id="SSF48179">
    <property type="entry name" value="6-phosphogluconate dehydrogenase C-terminal domain-like"/>
    <property type="match status" value="1"/>
</dbReference>
<dbReference type="InterPro" id="IPR011128">
    <property type="entry name" value="G3P_DH_NAD-dep_N"/>
</dbReference>
<dbReference type="SUPFAM" id="SSF51735">
    <property type="entry name" value="NAD(P)-binding Rossmann-fold domains"/>
    <property type="match status" value="1"/>
</dbReference>
<accession>A0A1S0UAW1</accession>
<dbReference type="OrthoDB" id="10263760at2759"/>
<dbReference type="PRINTS" id="PR00077">
    <property type="entry name" value="GPDHDRGNASE"/>
</dbReference>
<protein>
    <recommendedName>
        <fullName evidence="9">Glycerol-3-phosphate dehydrogenase [NAD(+)]</fullName>
        <ecNumber evidence="9">1.1.1.8</ecNumber>
    </recommendedName>
</protein>
<dbReference type="AlphaFoldDB" id="A0A1I7VFF2"/>
<keyword evidence="2 8" id="KW-0560">Oxidoreductase</keyword>
<comment type="catalytic activity">
    <reaction evidence="4 9">
        <text>sn-glycerol 3-phosphate + NAD(+) = dihydroxyacetone phosphate + NADH + H(+)</text>
        <dbReference type="Rhea" id="RHEA:11092"/>
        <dbReference type="ChEBI" id="CHEBI:15378"/>
        <dbReference type="ChEBI" id="CHEBI:57540"/>
        <dbReference type="ChEBI" id="CHEBI:57597"/>
        <dbReference type="ChEBI" id="CHEBI:57642"/>
        <dbReference type="ChEBI" id="CHEBI:57945"/>
        <dbReference type="EC" id="1.1.1.8"/>
    </reaction>
</comment>
<feature type="binding site" evidence="6">
    <location>
        <position position="124"/>
    </location>
    <ligand>
        <name>substrate</name>
    </ligand>
</feature>
<feature type="binding site" evidence="7">
    <location>
        <position position="159"/>
    </location>
    <ligand>
        <name>NAD(+)</name>
        <dbReference type="ChEBI" id="CHEBI:57540"/>
    </ligand>
</feature>
<dbReference type="RefSeq" id="XP_003136304.1">
    <property type="nucleotide sequence ID" value="XM_003136256.1"/>
</dbReference>
<feature type="domain" description="Glycerol-3-phosphate dehydrogenase NAD-dependent N-terminal" evidence="10">
    <location>
        <begin position="8"/>
        <end position="178"/>
    </location>
</feature>
<dbReference type="FunCoup" id="A0A1I7VFF2">
    <property type="interactions" value="937"/>
</dbReference>
<reference evidence="12 13" key="1">
    <citation type="submission" date="2012-04" db="EMBL/GenBank/DDBJ databases">
        <title>The Genome Sequence of Loa loa.</title>
        <authorList>
            <consortium name="The Broad Institute Genome Sequencing Platform"/>
            <consortium name="Broad Institute Genome Sequencing Center for Infectious Disease"/>
            <person name="Nutman T.B."/>
            <person name="Fink D.L."/>
            <person name="Russ C."/>
            <person name="Young S."/>
            <person name="Zeng Q."/>
            <person name="Gargeya S."/>
            <person name="Alvarado L."/>
            <person name="Berlin A."/>
            <person name="Chapman S.B."/>
            <person name="Chen Z."/>
            <person name="Freedman E."/>
            <person name="Gellesch M."/>
            <person name="Goldberg J."/>
            <person name="Griggs A."/>
            <person name="Gujja S."/>
            <person name="Heilman E.R."/>
            <person name="Heiman D."/>
            <person name="Howarth C."/>
            <person name="Mehta T."/>
            <person name="Neiman D."/>
            <person name="Pearson M."/>
            <person name="Roberts A."/>
            <person name="Saif S."/>
            <person name="Shea T."/>
            <person name="Shenoy N."/>
            <person name="Sisk P."/>
            <person name="Stolte C."/>
            <person name="Sykes S."/>
            <person name="White J."/>
            <person name="Yandava C."/>
            <person name="Haas B."/>
            <person name="Henn M.R."/>
            <person name="Nusbaum C."/>
            <person name="Birren B."/>
        </authorList>
    </citation>
    <scope>NUCLEOTIDE SEQUENCE [LARGE SCALE GENOMIC DNA]</scope>
</reference>
<sequence length="373" mass="41440">MKYKAPAKITLIGSGHWGSAIALIVGRNAEKYRNDFDPEVRMWVHEEMVNGKKLTEIINTQHENVKYLPGKELSSNVVAVDDLVAACTNSDILIFVIPHQFVESICNQLKGHLKEGALAISLIKGFLIDKKEGVIRLVSEEIRELLNIDTAVLMGANVAQEVANEEFSEATIGYKGQKEKWPILKKLFESDNFRVNLTKDSNTVELCGGLKNIVACATGFADGLGCGNNTKAAIIRLGLLEIIVFVELFYHGSNIQTYFESCGIADLVAACSSGRNRKICEAFVKTRKSIQDLEREVLNGQSVQGPATAEAVFVMLKKHNMVSRFPLFVAVHQICNQQLSPSCLMEHLRECKSELPDNWVKGQQFFTNAYQCK</sequence>
<name>A0A1I7VFF2_LOALO</name>
<dbReference type="PIRSF" id="PIRSF000114">
    <property type="entry name" value="Glycerol-3-P_dh"/>
    <property type="match status" value="1"/>
</dbReference>
<feature type="binding site" evidence="7">
    <location>
        <position position="101"/>
    </location>
    <ligand>
        <name>NAD(+)</name>
        <dbReference type="ChEBI" id="CHEBI:57540"/>
    </ligand>
</feature>
<dbReference type="GO" id="GO:0046168">
    <property type="term" value="P:glycerol-3-phosphate catabolic process"/>
    <property type="evidence" value="ECO:0007669"/>
    <property type="project" value="UniProtKB-UniRule"/>
</dbReference>
<dbReference type="STRING" id="7209.A0A1I7VFF2"/>
<evidence type="ECO:0000256" key="8">
    <source>
        <dbReference type="RuleBase" id="RU000437"/>
    </source>
</evidence>
<feature type="binding site" evidence="7">
    <location>
        <position position="304"/>
    </location>
    <ligand>
        <name>NAD(+)</name>
        <dbReference type="ChEBI" id="CHEBI:57540"/>
    </ligand>
</feature>